<dbReference type="AlphaFoldDB" id="A0A1G1T3B6"/>
<evidence type="ECO:0000256" key="3">
    <source>
        <dbReference type="ARBA" id="ARBA00023125"/>
    </source>
</evidence>
<dbReference type="Proteomes" id="UP000177791">
    <property type="component" value="Unassembled WGS sequence"/>
</dbReference>
<evidence type="ECO:0000256" key="2">
    <source>
        <dbReference type="ARBA" id="ARBA00022578"/>
    </source>
</evidence>
<dbReference type="GO" id="GO:0004803">
    <property type="term" value="F:transposase activity"/>
    <property type="evidence" value="ECO:0007669"/>
    <property type="project" value="InterPro"/>
</dbReference>
<evidence type="ECO:0000313" key="6">
    <source>
        <dbReference type="EMBL" id="OGX85373.1"/>
    </source>
</evidence>
<organism evidence="6 7">
    <name type="scientific">Hymenobacter glacialis</name>
    <dbReference type="NCBI Taxonomy" id="1908236"/>
    <lineage>
        <taxon>Bacteria</taxon>
        <taxon>Pseudomonadati</taxon>
        <taxon>Bacteroidota</taxon>
        <taxon>Cytophagia</taxon>
        <taxon>Cytophagales</taxon>
        <taxon>Hymenobacteraceae</taxon>
        <taxon>Hymenobacter</taxon>
    </lineage>
</organism>
<keyword evidence="7" id="KW-1185">Reference proteome</keyword>
<evidence type="ECO:0000256" key="4">
    <source>
        <dbReference type="ARBA" id="ARBA00023172"/>
    </source>
</evidence>
<dbReference type="Pfam" id="PF01526">
    <property type="entry name" value="DDE_Tnp_Tn3"/>
    <property type="match status" value="1"/>
</dbReference>
<dbReference type="GO" id="GO:0006313">
    <property type="term" value="P:DNA transposition"/>
    <property type="evidence" value="ECO:0007669"/>
    <property type="project" value="InterPro"/>
</dbReference>
<dbReference type="NCBIfam" id="NF033527">
    <property type="entry name" value="transpos_Tn3"/>
    <property type="match status" value="1"/>
</dbReference>
<gene>
    <name evidence="6" type="ORF">BEN48_14500</name>
</gene>
<dbReference type="STRING" id="1908236.BEN48_14500"/>
<keyword evidence="3" id="KW-0238">DNA-binding</keyword>
<accession>A0A1G1T3B6</accession>
<keyword evidence="2" id="KW-0815">Transposition</keyword>
<dbReference type="InterPro" id="IPR002513">
    <property type="entry name" value="Tn3_Tnp_DDE_dom"/>
</dbReference>
<evidence type="ECO:0000256" key="1">
    <source>
        <dbReference type="ARBA" id="ARBA00009402"/>
    </source>
</evidence>
<feature type="domain" description="Tn3 transposase DDE" evidence="5">
    <location>
        <begin position="243"/>
        <end position="626"/>
    </location>
</feature>
<comment type="similarity">
    <text evidence="1">Belongs to the transposase 7 family.</text>
</comment>
<name>A0A1G1T3B6_9BACT</name>
<reference evidence="6 7" key="1">
    <citation type="submission" date="2016-08" db="EMBL/GenBank/DDBJ databases">
        <title>Hymenobacter coccineus sp. nov., Hymenobacter lapidarius sp. nov. and Hymenobacter glacialis sp. nov., isolated from Antarctic soil.</title>
        <authorList>
            <person name="Sedlacek I."/>
            <person name="Kralova S."/>
            <person name="Kyrova K."/>
            <person name="Maslanova I."/>
            <person name="Stankova E."/>
            <person name="Vrbovska V."/>
            <person name="Nemec M."/>
            <person name="Bartak M."/>
            <person name="Svec P."/>
            <person name="Busse H.-J."/>
            <person name="Pantucek R."/>
        </authorList>
    </citation>
    <scope>NUCLEOTIDE SEQUENCE [LARGE SCALE GENOMIC DNA]</scope>
    <source>
        <strain evidence="6 7">CCM 8648</strain>
    </source>
</reference>
<dbReference type="InterPro" id="IPR047653">
    <property type="entry name" value="Tn3-like_transpos"/>
</dbReference>
<comment type="caution">
    <text evidence="6">The sequence shown here is derived from an EMBL/GenBank/DDBJ whole genome shotgun (WGS) entry which is preliminary data.</text>
</comment>
<evidence type="ECO:0000259" key="5">
    <source>
        <dbReference type="Pfam" id="PF01526"/>
    </source>
</evidence>
<proteinExistence type="inferred from homology"/>
<sequence length="653" mass="73350">MVDEQIPAGLVREAVFEAIPREQVEQALQAYYALSDTRLDSPLAFLLRRYAHLKQFSARLLRQVSFASAFAGDRFAEALALVVDLQTGTRRRLPADAPTDFITPSWHGFVHPQQAPERLPYELCVLATLRERLRSGDVFVPGSRKYADLESYLIPAAQWPGLRGEVLRQLGLPEDPRQRLHARLAELEALLPQVTNLLAEGGEVRLEDGELVLTALQAEELPASLQALDEQIRARMPVVELTDILVEVDGWTGFSELLRESSAGAVDDPESVYAALLAAACNIPLSDMARSTGLPYQTVWWATHQFLHEQPLRAATTRVVNQQHRQWLAQHWGGGGLSSSDGQRFPVSGAVRNAKALPRYFGYGRGVTFYTHTADHYAQYGSKVIPATERDATYVLDEVLGNETDVVIVEHATDTHGYTDLVFGLFDLLGLQYSPRLRDIGDQKLCRIRGRELAYPGLHFTGHVQPGYIEARLDDLLRVAGSFKLGYVTASLFISKLQAYPRQHNLTYVLQQYGRLIKTNFILRYLLSQPLRRKIHTQLNKGERLHALRVFLWFGGDGLIRRKQEEAQQEVVGALNLVTNLVVLWNTVYLQQVVQTLRAEGVEVRDEDLARLSPARYEHINRLGKYTFPSQVEVEPNGLRSLRKPSEAAPMGA</sequence>
<dbReference type="GO" id="GO:0003677">
    <property type="term" value="F:DNA binding"/>
    <property type="evidence" value="ECO:0007669"/>
    <property type="project" value="UniProtKB-KW"/>
</dbReference>
<protein>
    <recommendedName>
        <fullName evidence="5">Tn3 transposase DDE domain-containing protein</fullName>
    </recommendedName>
</protein>
<dbReference type="EMBL" id="MDZC01000059">
    <property type="protein sequence ID" value="OGX85373.1"/>
    <property type="molecule type" value="Genomic_DNA"/>
</dbReference>
<evidence type="ECO:0000313" key="7">
    <source>
        <dbReference type="Proteomes" id="UP000177791"/>
    </source>
</evidence>
<keyword evidence="4" id="KW-0233">DNA recombination</keyword>